<dbReference type="Pfam" id="PF01510">
    <property type="entry name" value="Amidase_2"/>
    <property type="match status" value="1"/>
</dbReference>
<evidence type="ECO:0000256" key="2">
    <source>
        <dbReference type="ARBA" id="ARBA00011901"/>
    </source>
</evidence>
<dbReference type="GO" id="GO:0008745">
    <property type="term" value="F:N-acetylmuramoyl-L-alanine amidase activity"/>
    <property type="evidence" value="ECO:0007669"/>
    <property type="project" value="UniProtKB-EC"/>
</dbReference>
<gene>
    <name evidence="6" type="ORF">CYNAS_LOCUS19693</name>
</gene>
<dbReference type="InterPro" id="IPR051206">
    <property type="entry name" value="NAMLAA_amidase_2"/>
</dbReference>
<name>A0AA36HCG9_CYLNA</name>
<dbReference type="AlphaFoldDB" id="A0AA36HCG9"/>
<dbReference type="GO" id="GO:0009253">
    <property type="term" value="P:peptidoglycan catabolic process"/>
    <property type="evidence" value="ECO:0007669"/>
    <property type="project" value="InterPro"/>
</dbReference>
<dbReference type="EMBL" id="CATQJL010000316">
    <property type="protein sequence ID" value="CAJ0607710.1"/>
    <property type="molecule type" value="Genomic_DNA"/>
</dbReference>
<sequence length="240" mass="27523">MPKIILIHHTATKSFDDTLSALNSRGLSVQYIVSKKGTVYQQVRDFYRAWHAGTGVWREVTDVNSYSVGIEIVNTGDEPYPQEQITAVSSLVAMLKHRWHVHPNYIIAHADIAPERKDDPSGYFPWSTLYEKDSMYPGLFNTSMSHSRQHGVIIGKNVTYTAARLEQIQNDLMELGYKSLILKSGVYDINTAMVFQAFNRHFAPEIFVKETIGPNDETQYHQSNQYWYGISQERLQKLMS</sequence>
<evidence type="ECO:0000313" key="7">
    <source>
        <dbReference type="Proteomes" id="UP001176961"/>
    </source>
</evidence>
<keyword evidence="7" id="KW-1185">Reference proteome</keyword>
<feature type="domain" description="N-acetylmuramoyl-L-alanine amidase" evidence="5">
    <location>
        <begin position="1"/>
        <end position="121"/>
    </location>
</feature>
<dbReference type="Proteomes" id="UP001176961">
    <property type="component" value="Unassembled WGS sequence"/>
</dbReference>
<reference evidence="6" key="1">
    <citation type="submission" date="2023-07" db="EMBL/GenBank/DDBJ databases">
        <authorList>
            <consortium name="CYATHOMIX"/>
        </authorList>
    </citation>
    <scope>NUCLEOTIDE SEQUENCE</scope>
    <source>
        <strain evidence="6">N/A</strain>
    </source>
</reference>
<dbReference type="PANTHER" id="PTHR30417">
    <property type="entry name" value="N-ACETYLMURAMOYL-L-ALANINE AMIDASE AMID"/>
    <property type="match status" value="1"/>
</dbReference>
<evidence type="ECO:0000256" key="4">
    <source>
        <dbReference type="ARBA" id="ARBA00023316"/>
    </source>
</evidence>
<dbReference type="InterPro" id="IPR002502">
    <property type="entry name" value="Amidase_domain"/>
</dbReference>
<dbReference type="InterPro" id="IPR036505">
    <property type="entry name" value="Amidase/PGRP_sf"/>
</dbReference>
<proteinExistence type="predicted"/>
<evidence type="ECO:0000313" key="6">
    <source>
        <dbReference type="EMBL" id="CAJ0607710.1"/>
    </source>
</evidence>
<dbReference type="GO" id="GO:0071555">
    <property type="term" value="P:cell wall organization"/>
    <property type="evidence" value="ECO:0007669"/>
    <property type="project" value="UniProtKB-KW"/>
</dbReference>
<dbReference type="CDD" id="cd06583">
    <property type="entry name" value="PGRP"/>
    <property type="match status" value="1"/>
</dbReference>
<dbReference type="SMART" id="SM00644">
    <property type="entry name" value="Ami_2"/>
    <property type="match status" value="1"/>
</dbReference>
<keyword evidence="3" id="KW-0378">Hydrolase</keyword>
<accession>A0AA36HCG9</accession>
<comment type="caution">
    <text evidence="6">The sequence shown here is derived from an EMBL/GenBank/DDBJ whole genome shotgun (WGS) entry which is preliminary data.</text>
</comment>
<dbReference type="EC" id="3.5.1.28" evidence="2"/>
<keyword evidence="4" id="KW-0961">Cell wall biogenesis/degradation</keyword>
<protein>
    <recommendedName>
        <fullName evidence="2">N-acetylmuramoyl-L-alanine amidase</fullName>
        <ecNumber evidence="2">3.5.1.28</ecNumber>
    </recommendedName>
</protein>
<dbReference type="PANTHER" id="PTHR30417:SF1">
    <property type="entry name" value="N-ACETYLMURAMOYL-L-ALANINE AMIDASE AMID"/>
    <property type="match status" value="1"/>
</dbReference>
<organism evidence="6 7">
    <name type="scientific">Cylicocyclus nassatus</name>
    <name type="common">Nematode worm</name>
    <dbReference type="NCBI Taxonomy" id="53992"/>
    <lineage>
        <taxon>Eukaryota</taxon>
        <taxon>Metazoa</taxon>
        <taxon>Ecdysozoa</taxon>
        <taxon>Nematoda</taxon>
        <taxon>Chromadorea</taxon>
        <taxon>Rhabditida</taxon>
        <taxon>Rhabditina</taxon>
        <taxon>Rhabditomorpha</taxon>
        <taxon>Strongyloidea</taxon>
        <taxon>Strongylidae</taxon>
        <taxon>Cylicocyclus</taxon>
    </lineage>
</organism>
<dbReference type="Gene3D" id="3.40.80.10">
    <property type="entry name" value="Peptidoglycan recognition protein-like"/>
    <property type="match status" value="1"/>
</dbReference>
<comment type="catalytic activity">
    <reaction evidence="1">
        <text>Hydrolyzes the link between N-acetylmuramoyl residues and L-amino acid residues in certain cell-wall glycopeptides.</text>
        <dbReference type="EC" id="3.5.1.28"/>
    </reaction>
</comment>
<dbReference type="SUPFAM" id="SSF55846">
    <property type="entry name" value="N-acetylmuramoyl-L-alanine amidase-like"/>
    <property type="match status" value="1"/>
</dbReference>
<dbReference type="GO" id="GO:0009254">
    <property type="term" value="P:peptidoglycan turnover"/>
    <property type="evidence" value="ECO:0007669"/>
    <property type="project" value="TreeGrafter"/>
</dbReference>
<evidence type="ECO:0000256" key="3">
    <source>
        <dbReference type="ARBA" id="ARBA00022801"/>
    </source>
</evidence>
<evidence type="ECO:0000256" key="1">
    <source>
        <dbReference type="ARBA" id="ARBA00001561"/>
    </source>
</evidence>
<evidence type="ECO:0000259" key="5">
    <source>
        <dbReference type="SMART" id="SM00644"/>
    </source>
</evidence>